<organism evidence="2 3">
    <name type="scientific">Vanilla planifolia</name>
    <name type="common">Vanilla</name>
    <dbReference type="NCBI Taxonomy" id="51239"/>
    <lineage>
        <taxon>Eukaryota</taxon>
        <taxon>Viridiplantae</taxon>
        <taxon>Streptophyta</taxon>
        <taxon>Embryophyta</taxon>
        <taxon>Tracheophyta</taxon>
        <taxon>Spermatophyta</taxon>
        <taxon>Magnoliopsida</taxon>
        <taxon>Liliopsida</taxon>
        <taxon>Asparagales</taxon>
        <taxon>Orchidaceae</taxon>
        <taxon>Vanilloideae</taxon>
        <taxon>Vanilleae</taxon>
        <taxon>Vanilla</taxon>
    </lineage>
</organism>
<sequence>MSDMDKLHSYKIAATVSDLWTNGLICAFEFIRGNKRTPQEKSGSRNQPINHIDCVILRKQATGNILGNIPSKGSTENIVLDSDSLIDLNIKSPVKIEEVSSFDDCKESTKYLNQCADSHWVPIGWTRISELVQMVQMDADWSSYQIDLIESGDDVTVAEVVAPYWERPAGPTWWCHVYASHPYVVSWLKSAHWLHPAISIALRDESRLISERMKYLLYEVPVRVAGGLLFELLGQSVGDPFRDEDDIPVVLRSWQAQNFLVTAMHVKGSASSVNVLGITEVQELLLAGGSTAPKSVHEVIAHLIFRLSRWDDRILSQLKLSPHPSTPQRIRNPLKLENKLLWFASLINLPITYRDLESMFDSVNRSSLGRFCELLIKQMVERVSVDGSSEKKDGDSVSLHTSLEQRL</sequence>
<comment type="caution">
    <text evidence="2">The sequence shown here is derived from an EMBL/GenBank/DDBJ whole genome shotgun (WGS) entry which is preliminary data.</text>
</comment>
<keyword evidence="3" id="KW-1185">Reference proteome</keyword>
<feature type="compositionally biased region" description="Polar residues" evidence="1">
    <location>
        <begin position="398"/>
        <end position="407"/>
    </location>
</feature>
<dbReference type="OrthoDB" id="1937095at2759"/>
<proteinExistence type="predicted"/>
<dbReference type="AlphaFoldDB" id="A0A835V9Z1"/>
<dbReference type="Proteomes" id="UP000636800">
    <property type="component" value="Chromosome 3"/>
</dbReference>
<accession>A0A835V9Z1</accession>
<evidence type="ECO:0000313" key="2">
    <source>
        <dbReference type="EMBL" id="KAG0489220.1"/>
    </source>
</evidence>
<reference evidence="2 3" key="1">
    <citation type="journal article" date="2020" name="Nat. Food">
        <title>A phased Vanilla planifolia genome enables genetic improvement of flavour and production.</title>
        <authorList>
            <person name="Hasing T."/>
            <person name="Tang H."/>
            <person name="Brym M."/>
            <person name="Khazi F."/>
            <person name="Huang T."/>
            <person name="Chambers A.H."/>
        </authorList>
    </citation>
    <scope>NUCLEOTIDE SEQUENCE [LARGE SCALE GENOMIC DNA]</scope>
    <source>
        <tissue evidence="2">Leaf</tissue>
    </source>
</reference>
<dbReference type="PANTHER" id="PTHR46950">
    <property type="entry name" value="MAGNESIUM TRANSPORTER CORA-LIKE FAMILY PROTEIN"/>
    <property type="match status" value="1"/>
</dbReference>
<evidence type="ECO:0000313" key="3">
    <source>
        <dbReference type="Proteomes" id="UP000636800"/>
    </source>
</evidence>
<evidence type="ECO:0000256" key="1">
    <source>
        <dbReference type="SAM" id="MobiDB-lite"/>
    </source>
</evidence>
<dbReference type="EMBL" id="JADCNL010000003">
    <property type="protein sequence ID" value="KAG0489220.1"/>
    <property type="molecule type" value="Genomic_DNA"/>
</dbReference>
<feature type="region of interest" description="Disordered" evidence="1">
    <location>
        <begin position="387"/>
        <end position="407"/>
    </location>
</feature>
<protein>
    <submittedName>
        <fullName evidence="2">Uncharacterized protein</fullName>
    </submittedName>
</protein>
<gene>
    <name evidence="2" type="ORF">HPP92_008031</name>
</gene>
<name>A0A835V9Z1_VANPL</name>
<dbReference type="PANTHER" id="PTHR46950:SF2">
    <property type="entry name" value="MAGNESIUM TRANSPORTER CORA-LIKE FAMILY PROTEIN"/>
    <property type="match status" value="1"/>
</dbReference>